<keyword evidence="1" id="KW-0472">Membrane</keyword>
<dbReference type="Proteomes" id="UP000663844">
    <property type="component" value="Unassembled WGS sequence"/>
</dbReference>
<dbReference type="EMBL" id="CAJOAZ010001076">
    <property type="protein sequence ID" value="CAF3760532.1"/>
    <property type="molecule type" value="Genomic_DNA"/>
</dbReference>
<keyword evidence="1" id="KW-1133">Transmembrane helix</keyword>
<comment type="caution">
    <text evidence="2">The sequence shown here is derived from an EMBL/GenBank/DDBJ whole genome shotgun (WGS) entry which is preliminary data.</text>
</comment>
<name>A0A815KD64_9BILA</name>
<accession>A0A815KD64</accession>
<evidence type="ECO:0000256" key="1">
    <source>
        <dbReference type="SAM" id="Phobius"/>
    </source>
</evidence>
<evidence type="ECO:0000313" key="4">
    <source>
        <dbReference type="Proteomes" id="UP000663845"/>
    </source>
</evidence>
<dbReference type="EMBL" id="CAJNOG010000977">
    <property type="protein sequence ID" value="CAF1391594.1"/>
    <property type="molecule type" value="Genomic_DNA"/>
</dbReference>
<sequence length="68" mass="7946">MNSTNDEYINSLSVWGHQQLILCIISISLSIILVFIIFIVPAAIIIRRTQRRQIQLNLRESQRFIGFM</sequence>
<organism evidence="2 4">
    <name type="scientific">Adineta steineri</name>
    <dbReference type="NCBI Taxonomy" id="433720"/>
    <lineage>
        <taxon>Eukaryota</taxon>
        <taxon>Metazoa</taxon>
        <taxon>Spiralia</taxon>
        <taxon>Gnathifera</taxon>
        <taxon>Rotifera</taxon>
        <taxon>Eurotatoria</taxon>
        <taxon>Bdelloidea</taxon>
        <taxon>Adinetida</taxon>
        <taxon>Adinetidae</taxon>
        <taxon>Adineta</taxon>
    </lineage>
</organism>
<evidence type="ECO:0000313" key="3">
    <source>
        <dbReference type="EMBL" id="CAF3760532.1"/>
    </source>
</evidence>
<evidence type="ECO:0000313" key="2">
    <source>
        <dbReference type="EMBL" id="CAF1391594.1"/>
    </source>
</evidence>
<protein>
    <submittedName>
        <fullName evidence="2">Uncharacterized protein</fullName>
    </submittedName>
</protein>
<gene>
    <name evidence="2" type="ORF">JYZ213_LOCUS37241</name>
    <name evidence="3" type="ORF">OXD698_LOCUS15991</name>
</gene>
<dbReference type="Proteomes" id="UP000663845">
    <property type="component" value="Unassembled WGS sequence"/>
</dbReference>
<proteinExistence type="predicted"/>
<reference evidence="2" key="1">
    <citation type="submission" date="2021-02" db="EMBL/GenBank/DDBJ databases">
        <authorList>
            <person name="Nowell W R."/>
        </authorList>
    </citation>
    <scope>NUCLEOTIDE SEQUENCE</scope>
</reference>
<keyword evidence="1" id="KW-0812">Transmembrane</keyword>
<feature type="transmembrane region" description="Helical" evidence="1">
    <location>
        <begin position="20"/>
        <end position="46"/>
    </location>
</feature>
<dbReference type="AlphaFoldDB" id="A0A815KD64"/>